<evidence type="ECO:0000256" key="8">
    <source>
        <dbReference type="ARBA" id="ARBA00023315"/>
    </source>
</evidence>
<gene>
    <name evidence="9" type="primary">fabH</name>
    <name evidence="12" type="ORF">RM844_23375</name>
</gene>
<comment type="catalytic activity">
    <reaction evidence="9">
        <text>malonyl-[ACP] + acetyl-CoA + H(+) = 3-oxobutanoyl-[ACP] + CO2 + CoA</text>
        <dbReference type="Rhea" id="RHEA:12080"/>
        <dbReference type="Rhea" id="RHEA-COMP:9623"/>
        <dbReference type="Rhea" id="RHEA-COMP:9625"/>
        <dbReference type="ChEBI" id="CHEBI:15378"/>
        <dbReference type="ChEBI" id="CHEBI:16526"/>
        <dbReference type="ChEBI" id="CHEBI:57287"/>
        <dbReference type="ChEBI" id="CHEBI:57288"/>
        <dbReference type="ChEBI" id="CHEBI:78449"/>
        <dbReference type="ChEBI" id="CHEBI:78450"/>
        <dbReference type="EC" id="2.3.1.180"/>
    </reaction>
</comment>
<dbReference type="SUPFAM" id="SSF53901">
    <property type="entry name" value="Thiolase-like"/>
    <property type="match status" value="1"/>
</dbReference>
<keyword evidence="7 9" id="KW-0275">Fatty acid biosynthesis</keyword>
<evidence type="ECO:0000256" key="3">
    <source>
        <dbReference type="ARBA" id="ARBA00022516"/>
    </source>
</evidence>
<evidence type="ECO:0000259" key="11">
    <source>
        <dbReference type="Pfam" id="PF08545"/>
    </source>
</evidence>
<dbReference type="PANTHER" id="PTHR34069">
    <property type="entry name" value="3-OXOACYL-[ACYL-CARRIER-PROTEIN] SYNTHASE 3"/>
    <property type="match status" value="1"/>
</dbReference>
<dbReference type="InterPro" id="IPR013751">
    <property type="entry name" value="ACP_syn_III_N"/>
</dbReference>
<keyword evidence="3 9" id="KW-0444">Lipid biosynthesis</keyword>
<keyword evidence="4 9" id="KW-0808">Transferase</keyword>
<keyword evidence="8 9" id="KW-0012">Acyltransferase</keyword>
<dbReference type="Pfam" id="PF08541">
    <property type="entry name" value="ACP_syn_III_C"/>
    <property type="match status" value="1"/>
</dbReference>
<keyword evidence="6 9" id="KW-0443">Lipid metabolism</keyword>
<evidence type="ECO:0000256" key="9">
    <source>
        <dbReference type="HAMAP-Rule" id="MF_01815"/>
    </source>
</evidence>
<keyword evidence="5 9" id="KW-0276">Fatty acid metabolism</keyword>
<feature type="active site" evidence="9">
    <location>
        <position position="287"/>
    </location>
</feature>
<dbReference type="Proteomes" id="UP001183410">
    <property type="component" value="Unassembled WGS sequence"/>
</dbReference>
<dbReference type="EC" id="2.3.1.180" evidence="9"/>
<keyword evidence="2 9" id="KW-0963">Cytoplasm</keyword>
<organism evidence="12 13">
    <name type="scientific">Streptomyces chisholmiae</name>
    <dbReference type="NCBI Taxonomy" id="3075540"/>
    <lineage>
        <taxon>Bacteria</taxon>
        <taxon>Bacillati</taxon>
        <taxon>Actinomycetota</taxon>
        <taxon>Actinomycetes</taxon>
        <taxon>Kitasatosporales</taxon>
        <taxon>Streptomycetaceae</taxon>
        <taxon>Streptomyces</taxon>
    </lineage>
</organism>
<feature type="domain" description="Beta-ketoacyl-[acyl-carrier-protein] synthase III N-terminal" evidence="11">
    <location>
        <begin position="106"/>
        <end position="186"/>
    </location>
</feature>
<feature type="active site" evidence="9">
    <location>
        <position position="257"/>
    </location>
</feature>
<feature type="region of interest" description="ACP-binding" evidence="9">
    <location>
        <begin position="258"/>
        <end position="262"/>
    </location>
</feature>
<comment type="caution">
    <text evidence="12">The sequence shown here is derived from an EMBL/GenBank/DDBJ whole genome shotgun (WGS) entry which is preliminary data.</text>
</comment>
<comment type="similarity">
    <text evidence="1 9">Belongs to the thiolase-like superfamily. FabH family.</text>
</comment>
<dbReference type="Pfam" id="PF08545">
    <property type="entry name" value="ACP_syn_III"/>
    <property type="match status" value="1"/>
</dbReference>
<comment type="function">
    <text evidence="9">Catalyzes the condensation reaction of fatty acid synthesis by the addition to an acyl acceptor of two carbons from malonyl-ACP. Catalyzes the first condensation reaction which initiates fatty acid synthesis and may therefore play a role in governing the total rate of fatty acid production. Possesses both acetoacetyl-ACP synthase and acetyl transacylase activities. Its substrate specificity determines the biosynthesis of branched-chain and/or straight-chain of fatty acids.</text>
</comment>
<evidence type="ECO:0000313" key="13">
    <source>
        <dbReference type="Proteomes" id="UP001183410"/>
    </source>
</evidence>
<evidence type="ECO:0000256" key="2">
    <source>
        <dbReference type="ARBA" id="ARBA00022490"/>
    </source>
</evidence>
<dbReference type="InterPro" id="IPR016039">
    <property type="entry name" value="Thiolase-like"/>
</dbReference>
<accession>A0ABU2JW54</accession>
<comment type="domain">
    <text evidence="9">The last Arg residue of the ACP-binding site is essential for the weak association between ACP/AcpP and FabH.</text>
</comment>
<name>A0ABU2JW54_9ACTN</name>
<feature type="active site" evidence="9">
    <location>
        <position position="112"/>
    </location>
</feature>
<protein>
    <recommendedName>
        <fullName evidence="9">Beta-ketoacyl-[acyl-carrier-protein] synthase III</fullName>
        <shortName evidence="9">Beta-ketoacyl-ACP synthase III</shortName>
        <shortName evidence="9">KAS III</shortName>
        <ecNumber evidence="9">2.3.1.180</ecNumber>
    </recommendedName>
    <alternativeName>
        <fullName evidence="9">3-oxoacyl-[acyl-carrier-protein] synthase 3</fullName>
    </alternativeName>
    <alternativeName>
        <fullName evidence="9">3-oxoacyl-[acyl-carrier-protein] synthase III</fullName>
    </alternativeName>
</protein>
<keyword evidence="9" id="KW-0511">Multifunctional enzyme</keyword>
<dbReference type="GO" id="GO:0033818">
    <property type="term" value="F:beta-ketoacyl-acyl-carrier-protein synthase III activity"/>
    <property type="evidence" value="ECO:0007669"/>
    <property type="project" value="UniProtKB-EC"/>
</dbReference>
<evidence type="ECO:0000256" key="4">
    <source>
        <dbReference type="ARBA" id="ARBA00022679"/>
    </source>
</evidence>
<dbReference type="InterPro" id="IPR004655">
    <property type="entry name" value="FabH"/>
</dbReference>
<evidence type="ECO:0000256" key="1">
    <source>
        <dbReference type="ARBA" id="ARBA00008642"/>
    </source>
</evidence>
<feature type="domain" description="Beta-ketoacyl-[acyl-carrier-protein] synthase III C-terminal" evidence="10">
    <location>
        <begin position="241"/>
        <end position="330"/>
    </location>
</feature>
<evidence type="ECO:0000256" key="6">
    <source>
        <dbReference type="ARBA" id="ARBA00023098"/>
    </source>
</evidence>
<comment type="subunit">
    <text evidence="9">Homodimer.</text>
</comment>
<comment type="subcellular location">
    <subcellularLocation>
        <location evidence="9">Cytoplasm</location>
    </subcellularLocation>
</comment>
<comment type="pathway">
    <text evidence="9">Lipid metabolism; fatty acid biosynthesis.</text>
</comment>
<dbReference type="PANTHER" id="PTHR34069:SF2">
    <property type="entry name" value="BETA-KETOACYL-[ACYL-CARRIER-PROTEIN] SYNTHASE III"/>
    <property type="match status" value="1"/>
</dbReference>
<keyword evidence="13" id="KW-1185">Reference proteome</keyword>
<dbReference type="HAMAP" id="MF_01815">
    <property type="entry name" value="FabH"/>
    <property type="match status" value="1"/>
</dbReference>
<dbReference type="InterPro" id="IPR013747">
    <property type="entry name" value="ACP_syn_III_C"/>
</dbReference>
<evidence type="ECO:0000313" key="12">
    <source>
        <dbReference type="EMBL" id="MDT0269230.1"/>
    </source>
</evidence>
<sequence length="336" mass="34301">MSGAAVLAGLGTFVPPRVVTNDELSLTLDTSDEWIRTRTGITQRHWADPGTATGDLAVEAGRRALAAAGTDTVDLVVLATTTPDHPCPATAPEVAARLGLPHVAAFDLAAVCSGFVYALATAAGAIAAGTATRVLVIGAETYSSILDPEDRTTSVIFGDGAGAVVLRAGEPDEPGALLAHDLGSDGSLKDLIIVPGGGSRQPPAGAEKPGPRPADSYFQMQGRPVFRHAVTRMAASSQAVLDRAGWSADSVGRFVGHQANVRILHAVADQLGMARDRVVVNLDRVGNTSAASIPLALAHAVTEGLVAPGDQVLLSAFGGGVTWGSTALVWPDVPVH</sequence>
<evidence type="ECO:0000256" key="7">
    <source>
        <dbReference type="ARBA" id="ARBA00023160"/>
    </source>
</evidence>
<dbReference type="Gene3D" id="3.40.47.10">
    <property type="match status" value="1"/>
</dbReference>
<dbReference type="NCBIfam" id="TIGR00747">
    <property type="entry name" value="fabH"/>
    <property type="match status" value="1"/>
</dbReference>
<evidence type="ECO:0000256" key="5">
    <source>
        <dbReference type="ARBA" id="ARBA00022832"/>
    </source>
</evidence>
<dbReference type="CDD" id="cd00830">
    <property type="entry name" value="KAS_III"/>
    <property type="match status" value="1"/>
</dbReference>
<dbReference type="RefSeq" id="WP_311669318.1">
    <property type="nucleotide sequence ID" value="NZ_JAVREO010000015.1"/>
</dbReference>
<reference evidence="13" key="1">
    <citation type="submission" date="2023-07" db="EMBL/GenBank/DDBJ databases">
        <title>30 novel species of actinomycetes from the DSMZ collection.</title>
        <authorList>
            <person name="Nouioui I."/>
        </authorList>
    </citation>
    <scope>NUCLEOTIDE SEQUENCE [LARGE SCALE GENOMIC DNA]</scope>
    <source>
        <strain evidence="13">DSM 44915</strain>
    </source>
</reference>
<dbReference type="EMBL" id="JAVREO010000015">
    <property type="protein sequence ID" value="MDT0269230.1"/>
    <property type="molecule type" value="Genomic_DNA"/>
</dbReference>
<proteinExistence type="inferred from homology"/>
<dbReference type="NCBIfam" id="NF006829">
    <property type="entry name" value="PRK09352.1"/>
    <property type="match status" value="1"/>
</dbReference>
<evidence type="ECO:0000259" key="10">
    <source>
        <dbReference type="Pfam" id="PF08541"/>
    </source>
</evidence>